<feature type="domain" description="Eph LBD" evidence="27">
    <location>
        <begin position="1"/>
        <end position="179"/>
    </location>
</feature>
<dbReference type="PANTHER" id="PTHR46877:SF11">
    <property type="entry name" value="EPHRIN TYPE-B RECEPTOR 2"/>
    <property type="match status" value="1"/>
</dbReference>
<dbReference type="InterPro" id="IPR011009">
    <property type="entry name" value="Kinase-like_dom_sf"/>
</dbReference>
<dbReference type="InterPro" id="IPR008979">
    <property type="entry name" value="Galactose-bd-like_sf"/>
</dbReference>
<keyword evidence="9" id="KW-0418">Kinase</keyword>
<dbReference type="InterPro" id="IPR001660">
    <property type="entry name" value="SAM"/>
</dbReference>
<dbReference type="SMART" id="SM00060">
    <property type="entry name" value="FN3"/>
    <property type="match status" value="2"/>
</dbReference>
<keyword evidence="21" id="KW-1015">Disulfide bond</keyword>
<dbReference type="FunFam" id="2.60.120.260:FF:000004">
    <property type="entry name" value="Ephrin type-B receptor 2"/>
    <property type="match status" value="1"/>
</dbReference>
<dbReference type="GO" id="GO:0005886">
    <property type="term" value="C:plasma membrane"/>
    <property type="evidence" value="ECO:0007669"/>
    <property type="project" value="UniProtKB-SubCell"/>
</dbReference>
<dbReference type="InterPro" id="IPR011641">
    <property type="entry name" value="Tyr-kin_ephrin_A/B_rcpt-like"/>
</dbReference>
<feature type="active site" description="Proton acceptor" evidence="19">
    <location>
        <position position="705"/>
    </location>
</feature>
<dbReference type="PROSITE" id="PS00791">
    <property type="entry name" value="RECEPTOR_TYR_KIN_V_2"/>
    <property type="match status" value="1"/>
</dbReference>
<keyword evidence="14" id="KW-0829">Tyrosine-protein kinase</keyword>
<comment type="catalytic activity">
    <reaction evidence="18">
        <text>L-tyrosyl-[protein] + ATP = O-phospho-L-tyrosyl-[protein] + ADP + H(+)</text>
        <dbReference type="Rhea" id="RHEA:10596"/>
        <dbReference type="Rhea" id="RHEA-COMP:10136"/>
        <dbReference type="Rhea" id="RHEA-COMP:20101"/>
        <dbReference type="ChEBI" id="CHEBI:15378"/>
        <dbReference type="ChEBI" id="CHEBI:30616"/>
        <dbReference type="ChEBI" id="CHEBI:46858"/>
        <dbReference type="ChEBI" id="CHEBI:61978"/>
        <dbReference type="ChEBI" id="CHEBI:456216"/>
        <dbReference type="EC" id="2.7.10.1"/>
    </reaction>
</comment>
<dbReference type="Pfam" id="PF25599">
    <property type="entry name" value="Ephrin_CRD"/>
    <property type="match status" value="1"/>
</dbReference>
<dbReference type="FunFam" id="2.60.40.10:FF:000041">
    <property type="entry name" value="ephrin type-A receptor 3"/>
    <property type="match status" value="1"/>
</dbReference>
<dbReference type="InterPro" id="IPR027936">
    <property type="entry name" value="Eph_TM"/>
</dbReference>
<dbReference type="InterPro" id="IPR003961">
    <property type="entry name" value="FN3_dom"/>
</dbReference>
<dbReference type="SUPFAM" id="SSF47769">
    <property type="entry name" value="SAM/Pointed domain"/>
    <property type="match status" value="1"/>
</dbReference>
<dbReference type="Pfam" id="PF07647">
    <property type="entry name" value="SAM_2"/>
    <property type="match status" value="1"/>
</dbReference>
<dbReference type="FunFam" id="3.30.200.20:FF:000001">
    <property type="entry name" value="Ephrin type-A receptor 5"/>
    <property type="match status" value="1"/>
</dbReference>
<evidence type="ECO:0000256" key="3">
    <source>
        <dbReference type="ARBA" id="ARBA00011902"/>
    </source>
</evidence>
<proteinExistence type="predicted"/>
<evidence type="ECO:0000256" key="19">
    <source>
        <dbReference type="PIRSR" id="PIRSR000666-1"/>
    </source>
</evidence>
<feature type="domain" description="SAM" evidence="25">
    <location>
        <begin position="870"/>
        <end position="925"/>
    </location>
</feature>
<feature type="domain" description="Fibronectin type-III" evidence="26">
    <location>
        <begin position="410"/>
        <end position="506"/>
    </location>
</feature>
<feature type="binding site" evidence="20">
    <location>
        <begin position="586"/>
        <end position="594"/>
    </location>
    <ligand>
        <name>ATP</name>
        <dbReference type="ChEBI" id="CHEBI:30616"/>
    </ligand>
</feature>
<reference evidence="28" key="2">
    <citation type="submission" date="2025-09" db="UniProtKB">
        <authorList>
            <consortium name="Ensembl"/>
        </authorList>
    </citation>
    <scope>IDENTIFICATION</scope>
</reference>
<keyword evidence="5" id="KW-0808">Transferase</keyword>
<keyword evidence="13 23" id="KW-0472">Membrane</keyword>
<dbReference type="SUPFAM" id="SSF49785">
    <property type="entry name" value="Galactose-binding domain-like"/>
    <property type="match status" value="1"/>
</dbReference>
<dbReference type="PROSITE" id="PS00109">
    <property type="entry name" value="PROTEIN_KINASE_TYR"/>
    <property type="match status" value="1"/>
</dbReference>
<dbReference type="InterPro" id="IPR020635">
    <property type="entry name" value="Tyr_kinase_cat_dom"/>
</dbReference>
<evidence type="ECO:0000256" key="13">
    <source>
        <dbReference type="ARBA" id="ARBA00023136"/>
    </source>
</evidence>
<comment type="subcellular location">
    <subcellularLocation>
        <location evidence="1">Cell membrane</location>
        <topology evidence="1">Single-pass type I membrane protein</topology>
    </subcellularLocation>
    <subcellularLocation>
        <location evidence="2">Cell projection</location>
        <location evidence="2">Dendrite</location>
    </subcellularLocation>
</comment>
<dbReference type="InterPro" id="IPR001426">
    <property type="entry name" value="Tyr_kinase_rcpt_V_CS"/>
</dbReference>
<evidence type="ECO:0000259" key="27">
    <source>
        <dbReference type="PROSITE" id="PS51550"/>
    </source>
</evidence>
<dbReference type="SUPFAM" id="SSF49265">
    <property type="entry name" value="Fibronectin type III"/>
    <property type="match status" value="1"/>
</dbReference>
<protein>
    <recommendedName>
        <fullName evidence="3">receptor protein-tyrosine kinase</fullName>
        <ecNumber evidence="3">2.7.10.1</ecNumber>
    </recommendedName>
</protein>
<keyword evidence="8 20" id="KW-0547">Nucleotide-binding</keyword>
<keyword evidence="7" id="KW-0677">Repeat</keyword>
<organism evidence="28 29">
    <name type="scientific">Neolamprologus brichardi</name>
    <name type="common">Fairy cichlid</name>
    <name type="synonym">Lamprologus brichardi</name>
    <dbReference type="NCBI Taxonomy" id="32507"/>
    <lineage>
        <taxon>Eukaryota</taxon>
        <taxon>Metazoa</taxon>
        <taxon>Chordata</taxon>
        <taxon>Craniata</taxon>
        <taxon>Vertebrata</taxon>
        <taxon>Euteleostomi</taxon>
        <taxon>Actinopterygii</taxon>
        <taxon>Neopterygii</taxon>
        <taxon>Teleostei</taxon>
        <taxon>Neoteleostei</taxon>
        <taxon>Acanthomorphata</taxon>
        <taxon>Ovalentaria</taxon>
        <taxon>Cichlomorphae</taxon>
        <taxon>Cichliformes</taxon>
        <taxon>Cichlidae</taxon>
        <taxon>African cichlids</taxon>
        <taxon>Pseudocrenilabrinae</taxon>
        <taxon>Lamprologini</taxon>
        <taxon>Neolamprologus</taxon>
    </lineage>
</organism>
<dbReference type="GO" id="GO:0030425">
    <property type="term" value="C:dendrite"/>
    <property type="evidence" value="ECO:0007669"/>
    <property type="project" value="UniProtKB-SubCell"/>
</dbReference>
<sequence length="925" mass="104101">MDSTTATAELGWTTYPSQGWEEVSGYDENMNTIRTYQVCNIFNSSQNNWVRTKYIRRRGAQRIHVQMKFSVRDCSSIPNVPGSCKETFNLYFFESDLDKATKLYPPWMENPWVKVDTIAADESFSQVDLGGRIMKINSEVRSFGPVSHNGFYLAFQDYGACMSLIAVRVFYRKCPHIIQNGAVFPETLSGAESTSLVAARGVCVPNGEEVDVPIKLYCNGDGEWMVPIGRCMCKAGYELSRTGEGSCVTGFFKAAQGDHKCLQCPINSRTTSEGATNCVCRNGYYRTESDPPQMPCTTVPSAPQNVISIVNETSLILEWSSPKESGGREDVVYNIICKSCGSRRSGCTRCGDNVQFIPRQLGLTNTRVHISDLMAHTQYTFEIQAVNGVSDQSPYSPQYTSVNITTNQAAPSIVSIIHQVSRTPNSITLSWSQPDQPNGVILDYELQYYEKVHQCQLIEFISIHQTNTAVIRVLRPGTIYVFQVRARTVAGFGRFSEKLPLIIGSSAAGVVFIIAITVVIIKSSFPVFSRFSFYMYICCCFFYFSVEVSPGMKIYIDPFTYEDPNEAVREFAKEIDISCVKIEQVIGAGEFGEVCSGNLRQPGKREILVAIKTLKAGYTERQRRDFLSEASIMGQFDHPNIIHLEGVVTKSSPVMIITEFMENGSLDSFLRQNDGQFTVIQLVGMLRGIAAGMKYLCDMNYVHRDLAARNILVNSNLVCKVSDFGLSRFLEEDTSDPTYTSGGKIPIRWTAPEAIQYRKFTSSSDCWSYGIVMWEVMSYGERPYWDMSNQDVINAIEQDYRLPPPMDCPSALHQLMLDCWQKDRNNRPKFSQIVSTLDKMIRNPNSLKAMTPLSSSVHLALLDRSTPDFSSFSTVNEWLDAIKMGQYKENFTSEGFTSFDVVSQMTMEYVRYFSYIKNRGLTCTH</sequence>
<dbReference type="SMART" id="SM00219">
    <property type="entry name" value="TyrKc"/>
    <property type="match status" value="1"/>
</dbReference>
<dbReference type="PROSITE" id="PS50853">
    <property type="entry name" value="FN3"/>
    <property type="match status" value="2"/>
</dbReference>
<dbReference type="Bgee" id="ENSNBRG00000022081">
    <property type="expression patterns" value="Expressed in camera-type eye and 1 other cell type or tissue"/>
</dbReference>
<dbReference type="Gene3D" id="2.10.50.10">
    <property type="entry name" value="Tumor Necrosis Factor Receptor, subunit A, domain 2"/>
    <property type="match status" value="1"/>
</dbReference>
<keyword evidence="11" id="KW-0524">Neurogenesis</keyword>
<evidence type="ECO:0000256" key="10">
    <source>
        <dbReference type="ARBA" id="ARBA00022840"/>
    </source>
</evidence>
<feature type="domain" description="Fibronectin type-III" evidence="26">
    <location>
        <begin position="299"/>
        <end position="409"/>
    </location>
</feature>
<feature type="transmembrane region" description="Helical" evidence="23">
    <location>
        <begin position="499"/>
        <end position="521"/>
    </location>
</feature>
<dbReference type="GO" id="GO:0005005">
    <property type="term" value="F:transmembrane-ephrin receptor activity"/>
    <property type="evidence" value="ECO:0007669"/>
    <property type="project" value="TreeGrafter"/>
</dbReference>
<dbReference type="InterPro" id="IPR000719">
    <property type="entry name" value="Prot_kinase_dom"/>
</dbReference>
<evidence type="ECO:0000259" key="26">
    <source>
        <dbReference type="PROSITE" id="PS50853"/>
    </source>
</evidence>
<evidence type="ECO:0000256" key="8">
    <source>
        <dbReference type="ARBA" id="ARBA00022741"/>
    </source>
</evidence>
<evidence type="ECO:0000259" key="25">
    <source>
        <dbReference type="PROSITE" id="PS50105"/>
    </source>
</evidence>
<keyword evidence="15" id="KW-0675">Receptor</keyword>
<feature type="disulfide bond" evidence="21">
    <location>
        <begin position="74"/>
        <end position="84"/>
    </location>
</feature>
<dbReference type="Pfam" id="PF07714">
    <property type="entry name" value="PK_Tyr_Ser-Thr"/>
    <property type="match status" value="1"/>
</dbReference>
<dbReference type="SMART" id="SM01411">
    <property type="entry name" value="Ephrin_rec_like"/>
    <property type="match status" value="1"/>
</dbReference>
<feature type="transmembrane region" description="Helical" evidence="23">
    <location>
        <begin position="533"/>
        <end position="556"/>
    </location>
</feature>
<dbReference type="SMART" id="SM00615">
    <property type="entry name" value="EPH_lbd"/>
    <property type="match status" value="1"/>
</dbReference>
<evidence type="ECO:0000256" key="22">
    <source>
        <dbReference type="PROSITE-ProRule" id="PRU10141"/>
    </source>
</evidence>
<dbReference type="InterPro" id="IPR001245">
    <property type="entry name" value="Ser-Thr/Tyr_kinase_cat_dom"/>
</dbReference>
<evidence type="ECO:0000313" key="28">
    <source>
        <dbReference type="Ensembl" id="ENSNBRP00000029764.1"/>
    </source>
</evidence>
<evidence type="ECO:0000256" key="12">
    <source>
        <dbReference type="ARBA" id="ARBA00022989"/>
    </source>
</evidence>
<evidence type="ECO:0000256" key="15">
    <source>
        <dbReference type="ARBA" id="ARBA00023170"/>
    </source>
</evidence>
<dbReference type="CDD" id="cd00063">
    <property type="entry name" value="FN3"/>
    <property type="match status" value="2"/>
</dbReference>
<dbReference type="GO" id="GO:0005524">
    <property type="term" value="F:ATP binding"/>
    <property type="evidence" value="ECO:0007669"/>
    <property type="project" value="UniProtKB-UniRule"/>
</dbReference>
<evidence type="ECO:0000256" key="17">
    <source>
        <dbReference type="ARBA" id="ARBA00023273"/>
    </source>
</evidence>
<dbReference type="PROSITE" id="PS00790">
    <property type="entry name" value="RECEPTOR_TYR_KIN_V_1"/>
    <property type="match status" value="1"/>
</dbReference>
<dbReference type="InterPro" id="IPR036116">
    <property type="entry name" value="FN3_sf"/>
</dbReference>
<evidence type="ECO:0000256" key="2">
    <source>
        <dbReference type="ARBA" id="ARBA00004279"/>
    </source>
</evidence>
<keyword evidence="6 23" id="KW-0812">Transmembrane</keyword>
<keyword evidence="16" id="KW-0325">Glycoprotein</keyword>
<dbReference type="PROSITE" id="PS50011">
    <property type="entry name" value="PROTEIN_KINASE_DOM"/>
    <property type="match status" value="1"/>
</dbReference>
<feature type="binding site" evidence="20 22">
    <location>
        <position position="612"/>
    </location>
    <ligand>
        <name>ATP</name>
        <dbReference type="ChEBI" id="CHEBI:30616"/>
    </ligand>
</feature>
<keyword evidence="12 23" id="KW-1133">Transmembrane helix</keyword>
<dbReference type="Gene3D" id="2.60.40.10">
    <property type="entry name" value="Immunoglobulins"/>
    <property type="match status" value="2"/>
</dbReference>
<evidence type="ECO:0000256" key="5">
    <source>
        <dbReference type="ARBA" id="ARBA00022679"/>
    </source>
</evidence>
<evidence type="ECO:0000313" key="29">
    <source>
        <dbReference type="Proteomes" id="UP000261580"/>
    </source>
</evidence>
<dbReference type="EC" id="2.7.10.1" evidence="3"/>
<feature type="domain" description="Protein kinase" evidence="24">
    <location>
        <begin position="580"/>
        <end position="841"/>
    </location>
</feature>
<reference evidence="28" key="1">
    <citation type="submission" date="2025-08" db="UniProtKB">
        <authorList>
            <consortium name="Ensembl"/>
        </authorList>
    </citation>
    <scope>IDENTIFICATION</scope>
</reference>
<dbReference type="InterPro" id="IPR017441">
    <property type="entry name" value="Protein_kinase_ATP_BS"/>
</dbReference>
<dbReference type="InterPro" id="IPR013783">
    <property type="entry name" value="Ig-like_fold"/>
</dbReference>
<evidence type="ECO:0000256" key="9">
    <source>
        <dbReference type="ARBA" id="ARBA00022777"/>
    </source>
</evidence>
<dbReference type="Gene3D" id="3.30.200.20">
    <property type="entry name" value="Phosphorylase Kinase, domain 1"/>
    <property type="match status" value="1"/>
</dbReference>
<accession>A0A3Q4N8R4</accession>
<dbReference type="InterPro" id="IPR050449">
    <property type="entry name" value="Ephrin_rcpt_TKs"/>
</dbReference>
<dbReference type="Pfam" id="PF14575">
    <property type="entry name" value="EphA2_TM"/>
    <property type="match status" value="1"/>
</dbReference>
<dbReference type="InterPro" id="IPR009030">
    <property type="entry name" value="Growth_fac_rcpt_cys_sf"/>
</dbReference>
<dbReference type="SUPFAM" id="SSF56112">
    <property type="entry name" value="Protein kinase-like (PK-like)"/>
    <property type="match status" value="1"/>
</dbReference>
<dbReference type="FunFam" id="2.10.50.10:FF:000001">
    <property type="entry name" value="Ephrin type-A receptor 5"/>
    <property type="match status" value="1"/>
</dbReference>
<dbReference type="PROSITE" id="PS51550">
    <property type="entry name" value="EPH_LBD"/>
    <property type="match status" value="1"/>
</dbReference>
<dbReference type="PROSITE" id="PS50105">
    <property type="entry name" value="SAM_DOMAIN"/>
    <property type="match status" value="1"/>
</dbReference>
<evidence type="ECO:0000256" key="1">
    <source>
        <dbReference type="ARBA" id="ARBA00004251"/>
    </source>
</evidence>
<dbReference type="Pfam" id="PF00041">
    <property type="entry name" value="fn3"/>
    <property type="match status" value="2"/>
</dbReference>
<dbReference type="AlphaFoldDB" id="A0A3Q4N8R4"/>
<dbReference type="GeneTree" id="ENSGT00940000155503"/>
<dbReference type="Gene3D" id="2.60.120.260">
    <property type="entry name" value="Galactose-binding domain-like"/>
    <property type="match status" value="1"/>
</dbReference>
<evidence type="ECO:0000256" key="20">
    <source>
        <dbReference type="PIRSR" id="PIRSR000666-2"/>
    </source>
</evidence>
<evidence type="ECO:0000256" key="23">
    <source>
        <dbReference type="SAM" id="Phobius"/>
    </source>
</evidence>
<evidence type="ECO:0000256" key="18">
    <source>
        <dbReference type="ARBA" id="ARBA00051243"/>
    </source>
</evidence>
<evidence type="ECO:0000256" key="14">
    <source>
        <dbReference type="ARBA" id="ARBA00023137"/>
    </source>
</evidence>
<dbReference type="InterPro" id="IPR016257">
    <property type="entry name" value="Tyr_kinase_ephrin_rcpt"/>
</dbReference>
<dbReference type="Ensembl" id="ENSNBRT00000030528.1">
    <property type="protein sequence ID" value="ENSNBRP00000029764.1"/>
    <property type="gene ID" value="ENSNBRG00000022081.1"/>
</dbReference>
<dbReference type="PRINTS" id="PR00109">
    <property type="entry name" value="TYRKINASE"/>
</dbReference>
<dbReference type="CDD" id="cd10472">
    <property type="entry name" value="EphR_LBD_B"/>
    <property type="match status" value="1"/>
</dbReference>
<keyword evidence="10 20" id="KW-0067">ATP-binding</keyword>
<dbReference type="FunFam" id="2.60.40.1770:FF:000001">
    <property type="entry name" value="Ephrin type-A receptor 5"/>
    <property type="match status" value="1"/>
</dbReference>
<dbReference type="Gene3D" id="1.10.150.50">
    <property type="entry name" value="Transcription Factor, Ets-1"/>
    <property type="match status" value="1"/>
</dbReference>
<dbReference type="Pfam" id="PF07699">
    <property type="entry name" value="Ephrin_rec_like"/>
    <property type="match status" value="1"/>
</dbReference>
<evidence type="ECO:0000256" key="11">
    <source>
        <dbReference type="ARBA" id="ARBA00022902"/>
    </source>
</evidence>
<keyword evidence="4" id="KW-1003">Cell membrane</keyword>
<evidence type="ECO:0000256" key="4">
    <source>
        <dbReference type="ARBA" id="ARBA00022475"/>
    </source>
</evidence>
<dbReference type="CDD" id="cd05065">
    <property type="entry name" value="PTKc_EphR_B"/>
    <property type="match status" value="1"/>
</dbReference>
<dbReference type="Pfam" id="PF01404">
    <property type="entry name" value="Ephrin_lbd"/>
    <property type="match status" value="1"/>
</dbReference>
<dbReference type="FunFam" id="1.10.510.10:FF:000015">
    <property type="entry name" value="Ephrin type-B receptor 2"/>
    <property type="match status" value="1"/>
</dbReference>
<dbReference type="PROSITE" id="PS00107">
    <property type="entry name" value="PROTEIN_KINASE_ATP"/>
    <property type="match status" value="1"/>
</dbReference>
<dbReference type="Proteomes" id="UP000261580">
    <property type="component" value="Unassembled WGS sequence"/>
</dbReference>
<keyword evidence="17" id="KW-0966">Cell projection</keyword>
<dbReference type="Gene3D" id="1.10.510.10">
    <property type="entry name" value="Transferase(Phosphotransferase) domain 1"/>
    <property type="match status" value="1"/>
</dbReference>
<dbReference type="Gene3D" id="2.60.40.1770">
    <property type="entry name" value="ephrin a2 ectodomain"/>
    <property type="match status" value="1"/>
</dbReference>
<feature type="disulfide bond" evidence="21">
    <location>
        <begin position="39"/>
        <end position="161"/>
    </location>
</feature>
<dbReference type="InterPro" id="IPR013761">
    <property type="entry name" value="SAM/pointed_sf"/>
</dbReference>
<evidence type="ECO:0000256" key="21">
    <source>
        <dbReference type="PIRSR" id="PIRSR000666-3"/>
    </source>
</evidence>
<evidence type="ECO:0000256" key="6">
    <source>
        <dbReference type="ARBA" id="ARBA00022692"/>
    </source>
</evidence>
<evidence type="ECO:0000256" key="16">
    <source>
        <dbReference type="ARBA" id="ARBA00023180"/>
    </source>
</evidence>
<dbReference type="GO" id="GO:0007411">
    <property type="term" value="P:axon guidance"/>
    <property type="evidence" value="ECO:0007669"/>
    <property type="project" value="TreeGrafter"/>
</dbReference>
<dbReference type="InterPro" id="IPR008266">
    <property type="entry name" value="Tyr_kinase_AS"/>
</dbReference>
<dbReference type="SUPFAM" id="SSF57184">
    <property type="entry name" value="Growth factor receptor domain"/>
    <property type="match status" value="1"/>
</dbReference>
<keyword evidence="29" id="KW-1185">Reference proteome</keyword>
<dbReference type="PIRSF" id="PIRSF000666">
    <property type="entry name" value="TyrPK_ephrin_receptor"/>
    <property type="match status" value="1"/>
</dbReference>
<dbReference type="PANTHER" id="PTHR46877">
    <property type="entry name" value="EPH RECEPTOR A5"/>
    <property type="match status" value="1"/>
</dbReference>
<evidence type="ECO:0000256" key="7">
    <source>
        <dbReference type="ARBA" id="ARBA00022737"/>
    </source>
</evidence>
<dbReference type="InterPro" id="IPR001090">
    <property type="entry name" value="Ephrin_rcpt_lig-bd_dom"/>
</dbReference>
<name>A0A3Q4N8R4_NEOBR</name>
<evidence type="ECO:0000259" key="24">
    <source>
        <dbReference type="PROSITE" id="PS50011"/>
    </source>
</evidence>